<proteinExistence type="evidence at transcript level"/>
<dbReference type="Gene3D" id="2.60.120.560">
    <property type="entry name" value="Exo-inulinase, domain 1"/>
    <property type="match status" value="1"/>
</dbReference>
<comment type="subunit">
    <text evidence="7">May be present in two forms, a 70 kDa monomer and a heterodimer of the 30 kDa and 38 kDa subunits. The ratio of the levels of the two forms within cells appears to be regulated developmentally.</text>
</comment>
<keyword evidence="5 8" id="KW-0378">Hydrolase</keyword>
<gene>
    <name evidence="13" type="primary">Ibbfruct3</name>
</gene>
<dbReference type="Pfam" id="PF11837">
    <property type="entry name" value="INV_N"/>
    <property type="match status" value="1"/>
</dbReference>
<evidence type="ECO:0000256" key="7">
    <source>
        <dbReference type="ARBA" id="ARBA00062317"/>
    </source>
</evidence>
<dbReference type="CDD" id="cd18624">
    <property type="entry name" value="GH32_Fruct1-like"/>
    <property type="match status" value="1"/>
</dbReference>
<keyword evidence="9" id="KW-1133">Transmembrane helix</keyword>
<feature type="domain" description="Beta-fructofuranosidase N-terminal" evidence="12">
    <location>
        <begin position="21"/>
        <end position="127"/>
    </location>
</feature>
<dbReference type="InterPro" id="IPR021792">
    <property type="entry name" value="Beta-fructofuranosidase_N"/>
</dbReference>
<dbReference type="GO" id="GO:0004564">
    <property type="term" value="F:beta-fructofuranosidase activity"/>
    <property type="evidence" value="ECO:0007669"/>
    <property type="project" value="UniProtKB-EC"/>
</dbReference>
<dbReference type="SMART" id="SM00640">
    <property type="entry name" value="Glyco_32"/>
    <property type="match status" value="1"/>
</dbReference>
<dbReference type="SUPFAM" id="SSF75005">
    <property type="entry name" value="Arabinanase/levansucrase/invertase"/>
    <property type="match status" value="1"/>
</dbReference>
<feature type="domain" description="Glycosyl hydrolase family 32 C-terminal" evidence="11">
    <location>
        <begin position="457"/>
        <end position="646"/>
    </location>
</feature>
<evidence type="ECO:0000256" key="2">
    <source>
        <dbReference type="ARBA" id="ARBA00009902"/>
    </source>
</evidence>
<dbReference type="Gene3D" id="2.115.10.20">
    <property type="entry name" value="Glycosyl hydrolase domain, family 43"/>
    <property type="match status" value="1"/>
</dbReference>
<evidence type="ECO:0000259" key="10">
    <source>
        <dbReference type="Pfam" id="PF00251"/>
    </source>
</evidence>
<dbReference type="GO" id="GO:0005775">
    <property type="term" value="C:vacuolar lumen"/>
    <property type="evidence" value="ECO:0007669"/>
    <property type="project" value="UniProtKB-SubCell"/>
</dbReference>
<dbReference type="CAZy" id="GH32">
    <property type="family name" value="Glycoside Hydrolase Family 32"/>
</dbReference>
<keyword evidence="4" id="KW-0926">Vacuole</keyword>
<dbReference type="Pfam" id="PF08244">
    <property type="entry name" value="Glyco_hydro_32C"/>
    <property type="match status" value="1"/>
</dbReference>
<evidence type="ECO:0000256" key="6">
    <source>
        <dbReference type="ARBA" id="ARBA00023295"/>
    </source>
</evidence>
<evidence type="ECO:0000259" key="12">
    <source>
        <dbReference type="Pfam" id="PF11837"/>
    </source>
</evidence>
<dbReference type="FunFam" id="2.60.120.560:FF:000002">
    <property type="entry name" value="Beta-fructofuranosidase, insoluble isoenzyme CWINV1"/>
    <property type="match status" value="1"/>
</dbReference>
<evidence type="ECO:0000256" key="8">
    <source>
        <dbReference type="RuleBase" id="RU362110"/>
    </source>
</evidence>
<reference evidence="13" key="2">
    <citation type="journal article" date="2005" name="J. Agric. Food Chem.">
        <title>Vacuolar invertases in sweet potato: molecular cloning, characterization, and analysis of gene expression.</title>
        <authorList>
            <person name="Wang L.T."/>
            <person name="Wang A.Y."/>
            <person name="Hsieh C.W."/>
            <person name="Chen C.Y."/>
            <person name="Sung H.Y."/>
        </authorList>
    </citation>
    <scope>NUCLEOTIDE SEQUENCE</scope>
</reference>
<feature type="transmembrane region" description="Helical" evidence="9">
    <location>
        <begin position="44"/>
        <end position="63"/>
    </location>
</feature>
<dbReference type="EC" id="3.2.1.26" evidence="3"/>
<evidence type="ECO:0000256" key="5">
    <source>
        <dbReference type="ARBA" id="ARBA00022801"/>
    </source>
</evidence>
<sequence length="661" mass="72470">MAATTSSAAKPYDLENAAARYAPLPAGPHSCEIPASHRPSLKSISTILLSSLFLCSLIILLVFNQSSSIEPDGPVVFAGSGNRSAESVNPGVVLPAPSRGVSQGVSEKAFRGVSGGRISYPWSNLMLTWQRTAYHFQPEKNWMNDPDGPLYHKGWYHFFYQYNPDSAVWGNITWGHAVSRDLIHWFHLPFAMVPDQWYDINGVWTGSATILPDGQIVMLYTGSTDENVQVQNLAYPADLLDPLLLDWVKYSGNPVLVPPPGIGAQDFRDPTTAWKSPNVGKWLLTIGSKVNKTGISLVYETTNFTDYKLLDGVLHAVPGTGMWECVDFYPVSTIGAIGLDTSANVPGIKHVLKASLDDDKHDYYAIGTYDPFNNTWTPDNPEIDVGIGLRIDYGKYYASKTFYDQNKGRRILWGWIGETDSEADDLMKGWASVQTIPRTVVLDTKTYTHLLQWPVEEVESLRSGDPTLTDVNLQPGSVVPIHVNTSTQLDISAWFEVENTTSSMEADVGYNCSSSGGAVTRGALGPFGLLVIADETLSELTPVYFYIAKGTDGKAETHFCTDQTRSSESSSVGKEVYGSTVPVLEGETYTTRILVDHSIVESFAQGGRTVITSRIYPTKAIYGAARVFLFNNATEASVKASVKIWEMGSADIKPFSFINQL</sequence>
<dbReference type="BRENDA" id="3.2.1.26">
    <property type="organism ID" value="2773"/>
</dbReference>
<keyword evidence="6 8" id="KW-0326">Glycosidase</keyword>
<evidence type="ECO:0000259" key="11">
    <source>
        <dbReference type="Pfam" id="PF08244"/>
    </source>
</evidence>
<feature type="domain" description="Glycosyl hydrolase family 32 N-terminal" evidence="10">
    <location>
        <begin position="135"/>
        <end position="454"/>
    </location>
</feature>
<evidence type="ECO:0000256" key="3">
    <source>
        <dbReference type="ARBA" id="ARBA00012758"/>
    </source>
</evidence>
<dbReference type="FunFam" id="2.115.10.20:FF:000001">
    <property type="entry name" value="Beta-fructofuranosidase, insoluble isoenzyme CWINV1"/>
    <property type="match status" value="1"/>
</dbReference>
<comment type="subcellular location">
    <subcellularLocation>
        <location evidence="1">Vacuole lumen</location>
    </subcellularLocation>
</comment>
<protein>
    <recommendedName>
        <fullName evidence="3">beta-fructofuranosidase</fullName>
        <ecNumber evidence="3">3.2.1.26</ecNumber>
    </recommendedName>
</protein>
<dbReference type="InterPro" id="IPR013148">
    <property type="entry name" value="Glyco_hydro_32_N"/>
</dbReference>
<dbReference type="EMBL" id="AY037938">
    <property type="protein sequence ID" value="AAK71505.2"/>
    <property type="molecule type" value="mRNA"/>
</dbReference>
<keyword evidence="9" id="KW-0812">Transmembrane</keyword>
<evidence type="ECO:0000256" key="9">
    <source>
        <dbReference type="SAM" id="Phobius"/>
    </source>
</evidence>
<name>Q94C05_IPOBA</name>
<dbReference type="GO" id="GO:0005975">
    <property type="term" value="P:carbohydrate metabolic process"/>
    <property type="evidence" value="ECO:0007669"/>
    <property type="project" value="InterPro"/>
</dbReference>
<dbReference type="Pfam" id="PF00251">
    <property type="entry name" value="Glyco_hydro_32N"/>
    <property type="match status" value="1"/>
</dbReference>
<evidence type="ECO:0000313" key="13">
    <source>
        <dbReference type="EMBL" id="AAK71505.2"/>
    </source>
</evidence>
<dbReference type="InterPro" id="IPR001362">
    <property type="entry name" value="Glyco_hydro_32"/>
</dbReference>
<comment type="similarity">
    <text evidence="2 8">Belongs to the glycosyl hydrolase 32 family.</text>
</comment>
<evidence type="ECO:0000256" key="4">
    <source>
        <dbReference type="ARBA" id="ARBA00022554"/>
    </source>
</evidence>
<dbReference type="InterPro" id="IPR013320">
    <property type="entry name" value="ConA-like_dom_sf"/>
</dbReference>
<evidence type="ECO:0000256" key="1">
    <source>
        <dbReference type="ARBA" id="ARBA00004410"/>
    </source>
</evidence>
<keyword evidence="9" id="KW-0472">Membrane</keyword>
<dbReference type="InterPro" id="IPR023296">
    <property type="entry name" value="Glyco_hydro_beta-prop_sf"/>
</dbReference>
<dbReference type="AlphaFoldDB" id="Q94C05"/>
<dbReference type="InterPro" id="IPR013189">
    <property type="entry name" value="Glyco_hydro_32_C"/>
</dbReference>
<dbReference type="InterPro" id="IPR050551">
    <property type="entry name" value="Fructan_Metab_Enzymes"/>
</dbReference>
<dbReference type="PANTHER" id="PTHR31953">
    <property type="entry name" value="BETA-FRUCTOFURANOSIDASE, INSOLUBLE ISOENZYME CWINV1-RELATED"/>
    <property type="match status" value="1"/>
</dbReference>
<reference evidence="13" key="1">
    <citation type="submission" date="2002-11" db="EMBL/GenBank/DDBJ databases">
        <title>Cloning of sweet potato invertase cDNA.</title>
        <authorList>
            <person name="Wang L.-T."/>
            <person name="Sung H.-Y."/>
            <person name="Wang A.-Y."/>
        </authorList>
    </citation>
    <scope>NUCLEOTIDE SEQUENCE</scope>
</reference>
<dbReference type="SUPFAM" id="SSF49899">
    <property type="entry name" value="Concanavalin A-like lectins/glucanases"/>
    <property type="match status" value="1"/>
</dbReference>
<accession>Q94C05</accession>
<organism evidence="13">
    <name type="scientific">Ipomoea batatas</name>
    <name type="common">Sweet potato</name>
    <name type="synonym">Convolvulus batatas</name>
    <dbReference type="NCBI Taxonomy" id="4120"/>
    <lineage>
        <taxon>Eukaryota</taxon>
        <taxon>Viridiplantae</taxon>
        <taxon>Streptophyta</taxon>
        <taxon>Embryophyta</taxon>
        <taxon>Tracheophyta</taxon>
        <taxon>Spermatophyta</taxon>
        <taxon>Magnoliopsida</taxon>
        <taxon>eudicotyledons</taxon>
        <taxon>Gunneridae</taxon>
        <taxon>Pentapetalae</taxon>
        <taxon>asterids</taxon>
        <taxon>lamiids</taxon>
        <taxon>Solanales</taxon>
        <taxon>Convolvulaceae</taxon>
        <taxon>Ipomoeeae</taxon>
        <taxon>Ipomoea</taxon>
    </lineage>
</organism>